<organism evidence="3 4">
    <name type="scientific">Polypedilum vanderplanki</name>
    <name type="common">Sleeping chironomid midge</name>
    <dbReference type="NCBI Taxonomy" id="319348"/>
    <lineage>
        <taxon>Eukaryota</taxon>
        <taxon>Metazoa</taxon>
        <taxon>Ecdysozoa</taxon>
        <taxon>Arthropoda</taxon>
        <taxon>Hexapoda</taxon>
        <taxon>Insecta</taxon>
        <taxon>Pterygota</taxon>
        <taxon>Neoptera</taxon>
        <taxon>Endopterygota</taxon>
        <taxon>Diptera</taxon>
        <taxon>Nematocera</taxon>
        <taxon>Chironomoidea</taxon>
        <taxon>Chironomidae</taxon>
        <taxon>Chironominae</taxon>
        <taxon>Polypedilum</taxon>
        <taxon>Polypedilum</taxon>
    </lineage>
</organism>
<keyword evidence="4" id="KW-1185">Reference proteome</keyword>
<accession>A0A9J6BF92</accession>
<dbReference type="Proteomes" id="UP001107558">
    <property type="component" value="Chromosome 4"/>
</dbReference>
<evidence type="ECO:0000313" key="4">
    <source>
        <dbReference type="Proteomes" id="UP001107558"/>
    </source>
</evidence>
<dbReference type="AlphaFoldDB" id="A0A9J6BF92"/>
<comment type="caution">
    <text evidence="3">The sequence shown here is derived from an EMBL/GenBank/DDBJ whole genome shotgun (WGS) entry which is preliminary data.</text>
</comment>
<feature type="coiled-coil region" evidence="1">
    <location>
        <begin position="268"/>
        <end position="320"/>
    </location>
</feature>
<dbReference type="InterPro" id="IPR032675">
    <property type="entry name" value="LRR_dom_sf"/>
</dbReference>
<name>A0A9J6BF92_POLVA</name>
<evidence type="ECO:0000256" key="2">
    <source>
        <dbReference type="SAM" id="SignalP"/>
    </source>
</evidence>
<proteinExistence type="predicted"/>
<protein>
    <submittedName>
        <fullName evidence="3">Uncharacterized protein</fullName>
    </submittedName>
</protein>
<feature type="signal peptide" evidence="2">
    <location>
        <begin position="1"/>
        <end position="21"/>
    </location>
</feature>
<dbReference type="Gene3D" id="3.80.10.10">
    <property type="entry name" value="Ribonuclease Inhibitor"/>
    <property type="match status" value="1"/>
</dbReference>
<evidence type="ECO:0000313" key="3">
    <source>
        <dbReference type="EMBL" id="KAG5668288.1"/>
    </source>
</evidence>
<evidence type="ECO:0000256" key="1">
    <source>
        <dbReference type="SAM" id="Coils"/>
    </source>
</evidence>
<reference evidence="3" key="1">
    <citation type="submission" date="2021-03" db="EMBL/GenBank/DDBJ databases">
        <title>Chromosome level genome of the anhydrobiotic midge Polypedilum vanderplanki.</title>
        <authorList>
            <person name="Yoshida Y."/>
            <person name="Kikawada T."/>
            <person name="Gusev O."/>
        </authorList>
    </citation>
    <scope>NUCLEOTIDE SEQUENCE</scope>
    <source>
        <strain evidence="3">NIAS01</strain>
        <tissue evidence="3">Whole body or cell culture</tissue>
    </source>
</reference>
<feature type="chain" id="PRO_5039891745" evidence="2">
    <location>
        <begin position="22"/>
        <end position="356"/>
    </location>
</feature>
<keyword evidence="1" id="KW-0175">Coiled coil</keyword>
<keyword evidence="2" id="KW-0732">Signal</keyword>
<sequence>MKFSSLFAIFIVSNNFVILKSFTINCVFKSTSLNIVGNVYQCQTTNIPTSCIFVTKITGAHQDGKNNIDVESLWIQGNYTLSFVPRNFSFFFPFLRAISIWYSSIEILYGDEFDEFDYFDYISIQHSYLKTISSRLFESSPQMVHVYFGNNMVERVGNDLFTPLDITQLQVLGFTNNPCIKRASVNSQADIISYIDELREKCPFVDEFVITSTIENLHCLDENIQNLVCNLKDSMSEIQEDIAYTKNQKIVKIESELIQTKENFTKFMEESKDKLNKSDKKVSELEKQISKLNEELQAKVENIELMKLDFEVRLKNLEEEILSSASYFYILNIRLFAFCTITSTLLYVFPMFVELE</sequence>
<gene>
    <name evidence="3" type="ORF">PVAND_016235</name>
</gene>
<dbReference type="EMBL" id="JADBJN010000004">
    <property type="protein sequence ID" value="KAG5668288.1"/>
    <property type="molecule type" value="Genomic_DNA"/>
</dbReference>
<dbReference type="SUPFAM" id="SSF52058">
    <property type="entry name" value="L domain-like"/>
    <property type="match status" value="1"/>
</dbReference>